<sequence>MAEFMVGSNNGVDRATKKVRTRLDLTLDKDDSTVDSNGKQTQISRFTKASYKPILVGDSSTLCIMYPWRRIFHF</sequence>
<comment type="caution">
    <text evidence="1">The sequence shown here is derived from an EMBL/GenBank/DDBJ whole genome shotgun (WGS) entry which is preliminary data.</text>
</comment>
<name>A0ABR0PLU6_GOSAR</name>
<proteinExistence type="predicted"/>
<dbReference type="Proteomes" id="UP001358586">
    <property type="component" value="Chromosome 6"/>
</dbReference>
<organism evidence="1 2">
    <name type="scientific">Gossypium arboreum</name>
    <name type="common">Tree cotton</name>
    <name type="synonym">Gossypium nanking</name>
    <dbReference type="NCBI Taxonomy" id="29729"/>
    <lineage>
        <taxon>Eukaryota</taxon>
        <taxon>Viridiplantae</taxon>
        <taxon>Streptophyta</taxon>
        <taxon>Embryophyta</taxon>
        <taxon>Tracheophyta</taxon>
        <taxon>Spermatophyta</taxon>
        <taxon>Magnoliopsida</taxon>
        <taxon>eudicotyledons</taxon>
        <taxon>Gunneridae</taxon>
        <taxon>Pentapetalae</taxon>
        <taxon>rosids</taxon>
        <taxon>malvids</taxon>
        <taxon>Malvales</taxon>
        <taxon>Malvaceae</taxon>
        <taxon>Malvoideae</taxon>
        <taxon>Gossypium</taxon>
    </lineage>
</organism>
<gene>
    <name evidence="1" type="ORF">PVK06_020002</name>
</gene>
<evidence type="ECO:0000313" key="1">
    <source>
        <dbReference type="EMBL" id="KAK5825195.1"/>
    </source>
</evidence>
<reference evidence="1 2" key="1">
    <citation type="submission" date="2023-03" db="EMBL/GenBank/DDBJ databases">
        <title>WGS of Gossypium arboreum.</title>
        <authorList>
            <person name="Yu D."/>
        </authorList>
    </citation>
    <scope>NUCLEOTIDE SEQUENCE [LARGE SCALE GENOMIC DNA]</scope>
    <source>
        <tissue evidence="1">Leaf</tissue>
    </source>
</reference>
<protein>
    <submittedName>
        <fullName evidence="1">Uncharacterized protein</fullName>
    </submittedName>
</protein>
<keyword evidence="2" id="KW-1185">Reference proteome</keyword>
<dbReference type="EMBL" id="JARKNE010000006">
    <property type="protein sequence ID" value="KAK5825195.1"/>
    <property type="molecule type" value="Genomic_DNA"/>
</dbReference>
<evidence type="ECO:0000313" key="2">
    <source>
        <dbReference type="Proteomes" id="UP001358586"/>
    </source>
</evidence>
<accession>A0ABR0PLU6</accession>